<dbReference type="EMBL" id="RXIF01000010">
    <property type="protein sequence ID" value="RZN64087.1"/>
    <property type="molecule type" value="Genomic_DNA"/>
</dbReference>
<accession>A0A520KRP7</accession>
<name>A0A520KRP7_METT2</name>
<sequence>MPEEIDTIIINRIDKGYIELNKKVSVDVEVGKEDIIYIPIKNYGPPTHVYLSVDPKMKNIAYLPEDNYYVEDEVKIPLIIQLPLEKNIYNIDLIITASYGLINEKFSIKAVSKNLKRKEEISQKETQYNVPTASIIRQIMKNNIISNRIKAFFGKLYKNK</sequence>
<evidence type="ECO:0008006" key="3">
    <source>
        <dbReference type="Google" id="ProtNLM"/>
    </source>
</evidence>
<gene>
    <name evidence="1" type="ORF">EF806_05570</name>
</gene>
<protein>
    <recommendedName>
        <fullName evidence="3">DUF11 domain-containing protein</fullName>
    </recommendedName>
</protein>
<proteinExistence type="predicted"/>
<dbReference type="AlphaFoldDB" id="A0A520KRP7"/>
<reference evidence="1 2" key="1">
    <citation type="journal article" date="2019" name="Nat. Microbiol.">
        <title>Wide diversity of methane and short-chain alkane metabolisms in uncultured archaea.</title>
        <authorList>
            <person name="Borrel G."/>
            <person name="Adam P.S."/>
            <person name="McKay L.J."/>
            <person name="Chen L.X."/>
            <person name="Sierra-Garcia I.N."/>
            <person name="Sieber C.M."/>
            <person name="Letourneur Q."/>
            <person name="Ghozlane A."/>
            <person name="Andersen G.L."/>
            <person name="Li W.J."/>
            <person name="Hallam S.J."/>
            <person name="Muyzer G."/>
            <person name="de Oliveira V.M."/>
            <person name="Inskeep W.P."/>
            <person name="Banfield J.F."/>
            <person name="Gribaldo S."/>
        </authorList>
    </citation>
    <scope>NUCLEOTIDE SEQUENCE [LARGE SCALE GENOMIC DNA]</scope>
    <source>
        <strain evidence="1">NM1a</strain>
    </source>
</reference>
<dbReference type="InterPro" id="IPR055946">
    <property type="entry name" value="DUF7524"/>
</dbReference>
<dbReference type="Proteomes" id="UP000317158">
    <property type="component" value="Unassembled WGS sequence"/>
</dbReference>
<comment type="caution">
    <text evidence="1">The sequence shown here is derived from an EMBL/GenBank/DDBJ whole genome shotgun (WGS) entry which is preliminary data.</text>
</comment>
<evidence type="ECO:0000313" key="1">
    <source>
        <dbReference type="EMBL" id="RZN64087.1"/>
    </source>
</evidence>
<organism evidence="1 2">
    <name type="scientific">Methanoliparum thermophilum</name>
    <dbReference type="NCBI Taxonomy" id="2491083"/>
    <lineage>
        <taxon>Archaea</taxon>
        <taxon>Methanobacteriati</taxon>
        <taxon>Methanobacteriota</taxon>
        <taxon>Candidatus Methanoliparia</taxon>
        <taxon>Candidatus Methanoliparales</taxon>
        <taxon>Candidatus Methanoliparaceae</taxon>
        <taxon>Candidatus Methanoliparum</taxon>
    </lineage>
</organism>
<dbReference type="Pfam" id="PF24368">
    <property type="entry name" value="DUF7524"/>
    <property type="match status" value="1"/>
</dbReference>
<evidence type="ECO:0000313" key="2">
    <source>
        <dbReference type="Proteomes" id="UP000317158"/>
    </source>
</evidence>